<dbReference type="AlphaFoldDB" id="A0A444UWU6"/>
<dbReference type="EMBL" id="SCEB01005988">
    <property type="protein sequence ID" value="RXM92609.1"/>
    <property type="molecule type" value="Genomic_DNA"/>
</dbReference>
<reference evidence="1 2" key="1">
    <citation type="submission" date="2019-01" db="EMBL/GenBank/DDBJ databases">
        <title>Draft Genome and Complete Hox-Cluster Characterization of the Sterlet Sturgeon (Acipenser ruthenus).</title>
        <authorList>
            <person name="Wei Q."/>
        </authorList>
    </citation>
    <scope>NUCLEOTIDE SEQUENCE [LARGE SCALE GENOMIC DNA]</scope>
    <source>
        <strain evidence="1">WHYD16114868_AA</strain>
        <tissue evidence="1">Blood</tissue>
    </source>
</reference>
<name>A0A444UWU6_ACIRT</name>
<gene>
    <name evidence="1" type="ORF">EOD39_19953</name>
</gene>
<keyword evidence="2" id="KW-1185">Reference proteome</keyword>
<keyword evidence="1" id="KW-0808">Transferase</keyword>
<proteinExistence type="predicted"/>
<comment type="caution">
    <text evidence="1">The sequence shown here is derived from an EMBL/GenBank/DDBJ whole genome shotgun (WGS) entry which is preliminary data.</text>
</comment>
<sequence>MYELLDQHVYKLGFTNLLKFLDKEFHCRFEVKCLGFPWRSACRARLRRVELEKIAAFMKSKNFIKTPVNNKMAQWGGKKE</sequence>
<protein>
    <submittedName>
        <fullName evidence="1">Glutathione S-transferase Mu 3</fullName>
    </submittedName>
</protein>
<accession>A0A444UWU6</accession>
<evidence type="ECO:0000313" key="1">
    <source>
        <dbReference type="EMBL" id="RXM92609.1"/>
    </source>
</evidence>
<dbReference type="Gene3D" id="3.40.30.10">
    <property type="entry name" value="Glutaredoxin"/>
    <property type="match status" value="1"/>
</dbReference>
<dbReference type="GO" id="GO:0016740">
    <property type="term" value="F:transferase activity"/>
    <property type="evidence" value="ECO:0007669"/>
    <property type="project" value="UniProtKB-KW"/>
</dbReference>
<organism evidence="1 2">
    <name type="scientific">Acipenser ruthenus</name>
    <name type="common">Sterlet sturgeon</name>
    <dbReference type="NCBI Taxonomy" id="7906"/>
    <lineage>
        <taxon>Eukaryota</taxon>
        <taxon>Metazoa</taxon>
        <taxon>Chordata</taxon>
        <taxon>Craniata</taxon>
        <taxon>Vertebrata</taxon>
        <taxon>Euteleostomi</taxon>
        <taxon>Actinopterygii</taxon>
        <taxon>Chondrostei</taxon>
        <taxon>Acipenseriformes</taxon>
        <taxon>Acipenseridae</taxon>
        <taxon>Acipenser</taxon>
    </lineage>
</organism>
<evidence type="ECO:0000313" key="2">
    <source>
        <dbReference type="Proteomes" id="UP000289886"/>
    </source>
</evidence>
<dbReference type="Proteomes" id="UP000289886">
    <property type="component" value="Unassembled WGS sequence"/>
</dbReference>